<dbReference type="EMBL" id="NPEZ01000002">
    <property type="protein sequence ID" value="OZT77449.1"/>
    <property type="molecule type" value="Genomic_DNA"/>
</dbReference>
<dbReference type="HAMAP" id="MF_00106">
    <property type="entry name" value="UxuA"/>
    <property type="match status" value="1"/>
</dbReference>
<keyword evidence="8 9" id="KW-0456">Lyase</keyword>
<dbReference type="EC" id="4.2.1.8" evidence="5 9"/>
<proteinExistence type="inferred from homology"/>
<dbReference type="NCBIfam" id="TIGR00695">
    <property type="entry name" value="uxuA"/>
    <property type="match status" value="1"/>
</dbReference>
<dbReference type="Pfam" id="PF03786">
    <property type="entry name" value="UxuA"/>
    <property type="match status" value="1"/>
</dbReference>
<gene>
    <name evidence="9 10" type="primary">uxuA</name>
    <name evidence="10" type="ORF">CFN03_05780</name>
</gene>
<dbReference type="NCBIfam" id="NF003027">
    <property type="entry name" value="PRK03906.1"/>
    <property type="match status" value="2"/>
</dbReference>
<evidence type="ECO:0000256" key="2">
    <source>
        <dbReference type="ARBA" id="ARBA00002713"/>
    </source>
</evidence>
<evidence type="ECO:0000256" key="4">
    <source>
        <dbReference type="ARBA" id="ARBA00007389"/>
    </source>
</evidence>
<dbReference type="InterPro" id="IPR036237">
    <property type="entry name" value="Xyl_isomerase-like_sf"/>
</dbReference>
<evidence type="ECO:0000313" key="10">
    <source>
        <dbReference type="EMBL" id="OZT77449.1"/>
    </source>
</evidence>
<dbReference type="Gene3D" id="3.20.20.150">
    <property type="entry name" value="Divalent-metal-dependent TIM barrel enzymes"/>
    <property type="match status" value="1"/>
</dbReference>
<evidence type="ECO:0000256" key="9">
    <source>
        <dbReference type="HAMAP-Rule" id="MF_00106"/>
    </source>
</evidence>
<dbReference type="PIRSF" id="PIRSF016049">
    <property type="entry name" value="Man_dehyd"/>
    <property type="match status" value="1"/>
</dbReference>
<reference evidence="10 11" key="1">
    <citation type="submission" date="2017-07" db="EMBL/GenBank/DDBJ databases">
        <title>Shotgun whole genome sequences of three halophilic bacterial isolates.</title>
        <authorList>
            <person name="Pozzo T."/>
            <person name="Higdon S.M."/>
            <person name="Quillaguaman J."/>
        </authorList>
    </citation>
    <scope>NUCLEOTIDE SEQUENCE [LARGE SCALE GENOMIC DNA]</scope>
    <source>
        <strain evidence="10 11">BU-1</strain>
    </source>
</reference>
<dbReference type="PANTHER" id="PTHR30387">
    <property type="entry name" value="MANNONATE DEHYDRATASE"/>
    <property type="match status" value="1"/>
</dbReference>
<evidence type="ECO:0000256" key="7">
    <source>
        <dbReference type="ARBA" id="ARBA00023211"/>
    </source>
</evidence>
<dbReference type="Proteomes" id="UP000216682">
    <property type="component" value="Unassembled WGS sequence"/>
</dbReference>
<dbReference type="GO" id="GO:0030145">
    <property type="term" value="F:manganese ion binding"/>
    <property type="evidence" value="ECO:0007669"/>
    <property type="project" value="TreeGrafter"/>
</dbReference>
<keyword evidence="7 9" id="KW-0464">Manganese</keyword>
<keyword evidence="6 9" id="KW-0408">Iron</keyword>
<evidence type="ECO:0000256" key="1">
    <source>
        <dbReference type="ARBA" id="ARBA00001794"/>
    </source>
</evidence>
<sequence>MEMTFRWFGDQNDSVNLSDIRQIPNVKGIVWTLLNQPVGEAWPEEEIAREVSKIKENGFHPEVVESLNIHEDIKLGKPTRDDYIKKYIDTMEILSKHGVRVICYNFMPVFDWIRTDLERPLEDNSTAMHYEHKILDDMSPKDLIHNMKENTSFELPGWEKEKLDIIQDLFKAYESVTRENLWDNLQYFLEAVIPKAEELDIRLAIHPDDPPWSLFNLPRIISNERDINRLINLYPSTHNGFTFCTGSLGANRDNDLVEIAKKYVDHIFFAHIRNIRYLNDTDFVETSHRECDGNIPILSVLETLYRNDFKYYIRPDHGRQLWNEECRPGYGLYDRALGIMYMNGIIDHLDKEDKK</sequence>
<comment type="similarity">
    <text evidence="4 9">Belongs to the mannonate dehydratase family.</text>
</comment>
<protein>
    <recommendedName>
        <fullName evidence="5 9">Mannonate dehydratase</fullName>
        <ecNumber evidence="5 9">4.2.1.8</ecNumber>
    </recommendedName>
    <alternativeName>
        <fullName evidence="9">D-mannonate hydro-lyase</fullName>
    </alternativeName>
</protein>
<comment type="function">
    <text evidence="2 9">Catalyzes the dehydration of D-mannonate.</text>
</comment>
<comment type="caution">
    <text evidence="10">The sequence shown here is derived from an EMBL/GenBank/DDBJ whole genome shotgun (WGS) entry which is preliminary data.</text>
</comment>
<evidence type="ECO:0000256" key="5">
    <source>
        <dbReference type="ARBA" id="ARBA00012927"/>
    </source>
</evidence>
<dbReference type="GO" id="GO:0008927">
    <property type="term" value="F:mannonate dehydratase activity"/>
    <property type="evidence" value="ECO:0007669"/>
    <property type="project" value="UniProtKB-UniRule"/>
</dbReference>
<name>A0A265E768_9STAP</name>
<evidence type="ECO:0000313" key="11">
    <source>
        <dbReference type="Proteomes" id="UP000216682"/>
    </source>
</evidence>
<evidence type="ECO:0000256" key="8">
    <source>
        <dbReference type="ARBA" id="ARBA00023239"/>
    </source>
</evidence>
<evidence type="ECO:0000256" key="3">
    <source>
        <dbReference type="ARBA" id="ARBA00004892"/>
    </source>
</evidence>
<dbReference type="RefSeq" id="WP_094906184.1">
    <property type="nucleotide sequence ID" value="NZ_NPEZ01000002.1"/>
</dbReference>
<comment type="catalytic activity">
    <reaction evidence="1 9">
        <text>D-mannonate = 2-dehydro-3-deoxy-D-gluconate + H2O</text>
        <dbReference type="Rhea" id="RHEA:20097"/>
        <dbReference type="ChEBI" id="CHEBI:15377"/>
        <dbReference type="ChEBI" id="CHEBI:17767"/>
        <dbReference type="ChEBI" id="CHEBI:57990"/>
        <dbReference type="EC" id="4.2.1.8"/>
    </reaction>
</comment>
<comment type="pathway">
    <text evidence="3 9">Carbohydrate metabolism; pentose and glucuronate interconversion.</text>
</comment>
<dbReference type="PANTHER" id="PTHR30387:SF2">
    <property type="entry name" value="MANNONATE DEHYDRATASE"/>
    <property type="match status" value="1"/>
</dbReference>
<accession>A0A265E768</accession>
<dbReference type="InterPro" id="IPR004628">
    <property type="entry name" value="Man_deHydtase"/>
</dbReference>
<dbReference type="UniPathway" id="UPA00246"/>
<dbReference type="AlphaFoldDB" id="A0A265E768"/>
<comment type="cofactor">
    <cofactor evidence="9">
        <name>Fe(2+)</name>
        <dbReference type="ChEBI" id="CHEBI:29033"/>
    </cofactor>
    <cofactor evidence="9">
        <name>Mn(2+)</name>
        <dbReference type="ChEBI" id="CHEBI:29035"/>
    </cofactor>
</comment>
<dbReference type="SUPFAM" id="SSF51658">
    <property type="entry name" value="Xylose isomerase-like"/>
    <property type="match status" value="1"/>
</dbReference>
<organism evidence="10 11">
    <name type="scientific">Salinicoccus roseus</name>
    <dbReference type="NCBI Taxonomy" id="45670"/>
    <lineage>
        <taxon>Bacteria</taxon>
        <taxon>Bacillati</taxon>
        <taxon>Bacillota</taxon>
        <taxon>Bacilli</taxon>
        <taxon>Bacillales</taxon>
        <taxon>Staphylococcaceae</taxon>
        <taxon>Salinicoccus</taxon>
    </lineage>
</organism>
<dbReference type="GO" id="GO:0008198">
    <property type="term" value="F:ferrous iron binding"/>
    <property type="evidence" value="ECO:0007669"/>
    <property type="project" value="TreeGrafter"/>
</dbReference>
<dbReference type="GO" id="GO:0042840">
    <property type="term" value="P:D-glucuronate catabolic process"/>
    <property type="evidence" value="ECO:0007669"/>
    <property type="project" value="TreeGrafter"/>
</dbReference>
<evidence type="ECO:0000256" key="6">
    <source>
        <dbReference type="ARBA" id="ARBA00023004"/>
    </source>
</evidence>